<dbReference type="AlphaFoldDB" id="A0A2H5XAL5"/>
<evidence type="ECO:0000259" key="5">
    <source>
        <dbReference type="Pfam" id="PF04198"/>
    </source>
</evidence>
<evidence type="ECO:0000313" key="7">
    <source>
        <dbReference type="Proteomes" id="UP000236173"/>
    </source>
</evidence>
<dbReference type="GO" id="GO:0003677">
    <property type="term" value="F:DNA binding"/>
    <property type="evidence" value="ECO:0007669"/>
    <property type="project" value="UniProtKB-KW"/>
</dbReference>
<dbReference type="InterPro" id="IPR007324">
    <property type="entry name" value="Sugar-bd_dom_put"/>
</dbReference>
<proteinExistence type="inferred from homology"/>
<feature type="domain" description="Sugar-binding" evidence="5">
    <location>
        <begin position="96"/>
        <end position="320"/>
    </location>
</feature>
<keyword evidence="2" id="KW-0805">Transcription regulation</keyword>
<dbReference type="PANTHER" id="PTHR34294">
    <property type="entry name" value="TRANSCRIPTIONAL REGULATOR-RELATED"/>
    <property type="match status" value="1"/>
</dbReference>
<dbReference type="SUPFAM" id="SSF100950">
    <property type="entry name" value="NagB/RpiA/CoA transferase-like"/>
    <property type="match status" value="2"/>
</dbReference>
<evidence type="ECO:0000313" key="6">
    <source>
        <dbReference type="EMBL" id="GBC98232.1"/>
    </source>
</evidence>
<gene>
    <name evidence="6" type="ORF">HRbin17_00732</name>
</gene>
<dbReference type="Proteomes" id="UP000236173">
    <property type="component" value="Unassembled WGS sequence"/>
</dbReference>
<name>A0A2H5XAL5_9BACT</name>
<comment type="similarity">
    <text evidence="1">Belongs to the SorC transcriptional regulatory family.</text>
</comment>
<dbReference type="EMBL" id="BEHT01000007">
    <property type="protein sequence ID" value="GBC98232.1"/>
    <property type="molecule type" value="Genomic_DNA"/>
</dbReference>
<dbReference type="Pfam" id="PF04198">
    <property type="entry name" value="Sugar-bind"/>
    <property type="match status" value="2"/>
</dbReference>
<sequence length="651" mass="71706">MRQVARRQWTSSLAERDLYRVLAFRYESEPSPRPRREVIQRLQTLLSYRDLTRHQLRRLVERALNDPRTEELLQVEVFPPTDSALGDAVQGALPSLQEVIVIPSLEHLDNTALPLYLGIVTAHTFTKRFVGGQGIGLGYGRAIHAFVKSMRLPSSFIAHLQFFALAHCPTAAVNGWGAENLLQLIADYWALRDEGQLQGYIAPTQLQPEQLHWAFVEVETVRQSDRWQRLNASDELSASIPEGAIAEVVGHLLRSDGRWLGHLSLTESVPLPVLRRMVETGRNVVALAGGASKAPAILAAVRAGIINRLVTDDRCAIALLHLVNPRFRAADLPSRPEWWEVSQRFFVAHLRYRKTPRQSVKVIAAQLRLSPKTVRRIVDNLQQRKGEQPAIVKVIVRPPSEAMALEMALLQTLRLQEVRVVAVTEGQSGLTLVGEAAAELFFDLARNRQSFTVGLGGGRTINAMVNALKLPATLSRLPKLQNLNIWALDSNPLPKVVGISAHTLVASLAMRCLPSANSIVHCFAYQDAEQSPTFDAIFIGFGVLAPGETLTLYAEEIGLPVRQLQRRVAGATLFQCINADGEIVPSGFEGKVAALPLTVLQRMVREGKPVIVVASGAHKAPALLAAHRARLFNGLVVDDQLAQSLLSLLSQ</sequence>
<protein>
    <recommendedName>
        <fullName evidence="5">Sugar-binding domain-containing protein</fullName>
    </recommendedName>
</protein>
<accession>A0A2H5XAL5</accession>
<dbReference type="PANTHER" id="PTHR34294:SF1">
    <property type="entry name" value="TRANSCRIPTIONAL REGULATOR LSRR"/>
    <property type="match status" value="1"/>
</dbReference>
<reference evidence="7" key="1">
    <citation type="submission" date="2017-09" db="EMBL/GenBank/DDBJ databases">
        <title>Metaegenomics of thermophilic ammonia-oxidizing enrichment culture.</title>
        <authorList>
            <person name="Kato S."/>
            <person name="Suzuki K."/>
        </authorList>
    </citation>
    <scope>NUCLEOTIDE SEQUENCE [LARGE SCALE GENOMIC DNA]</scope>
</reference>
<evidence type="ECO:0000256" key="3">
    <source>
        <dbReference type="ARBA" id="ARBA00023125"/>
    </source>
</evidence>
<keyword evidence="3" id="KW-0238">DNA-binding</keyword>
<dbReference type="InterPro" id="IPR051054">
    <property type="entry name" value="SorC_transcr_regulators"/>
</dbReference>
<comment type="caution">
    <text evidence="6">The sequence shown here is derived from an EMBL/GenBank/DDBJ whole genome shotgun (WGS) entry which is preliminary data.</text>
</comment>
<dbReference type="GO" id="GO:0030246">
    <property type="term" value="F:carbohydrate binding"/>
    <property type="evidence" value="ECO:0007669"/>
    <property type="project" value="InterPro"/>
</dbReference>
<dbReference type="Gene3D" id="3.40.50.1360">
    <property type="match status" value="3"/>
</dbReference>
<evidence type="ECO:0000256" key="2">
    <source>
        <dbReference type="ARBA" id="ARBA00023015"/>
    </source>
</evidence>
<evidence type="ECO:0000256" key="4">
    <source>
        <dbReference type="ARBA" id="ARBA00023163"/>
    </source>
</evidence>
<organism evidence="6 7">
    <name type="scientific">Candidatus Fervidibacter japonicus</name>
    <dbReference type="NCBI Taxonomy" id="2035412"/>
    <lineage>
        <taxon>Bacteria</taxon>
        <taxon>Candidatus Fervidibacterota</taxon>
        <taxon>Candidatus Fervidibacter</taxon>
    </lineage>
</organism>
<feature type="domain" description="Sugar-binding" evidence="5">
    <location>
        <begin position="567"/>
        <end position="647"/>
    </location>
</feature>
<keyword evidence="4" id="KW-0804">Transcription</keyword>
<dbReference type="InterPro" id="IPR037171">
    <property type="entry name" value="NagB/RpiA_transferase-like"/>
</dbReference>
<evidence type="ECO:0000256" key="1">
    <source>
        <dbReference type="ARBA" id="ARBA00010466"/>
    </source>
</evidence>